<dbReference type="InterPro" id="IPR017981">
    <property type="entry name" value="GPCR_2-like_7TM"/>
</dbReference>
<dbReference type="PANTHER" id="PTHR45620">
    <property type="entry name" value="PDF RECEPTOR-LIKE PROTEIN-RELATED"/>
    <property type="match status" value="1"/>
</dbReference>
<dbReference type="GO" id="GO:0005886">
    <property type="term" value="C:plasma membrane"/>
    <property type="evidence" value="ECO:0007669"/>
    <property type="project" value="TreeGrafter"/>
</dbReference>
<keyword evidence="3 5" id="KW-1133">Transmembrane helix</keyword>
<evidence type="ECO:0000256" key="5">
    <source>
        <dbReference type="SAM" id="Phobius"/>
    </source>
</evidence>
<dbReference type="PANTHER" id="PTHR45620:SF1">
    <property type="entry name" value="G-PROTEIN COUPLED RECEPTORS FAMILY 2 PROFILE 2 DOMAIN-CONTAINING PROTEIN"/>
    <property type="match status" value="1"/>
</dbReference>
<proteinExistence type="predicted"/>
<dbReference type="InterPro" id="IPR017983">
    <property type="entry name" value="GPCR_2_secretin-like_CS"/>
</dbReference>
<dbReference type="GO" id="GO:0008528">
    <property type="term" value="F:G protein-coupled peptide receptor activity"/>
    <property type="evidence" value="ECO:0007669"/>
    <property type="project" value="TreeGrafter"/>
</dbReference>
<dbReference type="Pfam" id="PF00002">
    <property type="entry name" value="7tm_2"/>
    <property type="match status" value="1"/>
</dbReference>
<sequence length="257" mass="28947">MLRASVILAKDFLFIDGVGFRKDLESNQKAPICITVVLNFCLFVRISRVLLNRVLRPEIQPASANQQHTYKEWFKASLILIPLLASHYVVLLAMNLLSNLMPPIVEIVWFYIDALFTSFQGAFVSFLYCFASPEVHSHLRRKLHASRGEGSFQSSNTKCKRFRLRRIQHYSDCHNNAAGKGQGPRLTSASPVICAGNKSTYETHQQNIDRLSCSEQRYKGILIKNTSSADCVINQVNRIACSNCTTTSKTGNEQTDV</sequence>
<evidence type="ECO:0000313" key="7">
    <source>
        <dbReference type="EMBL" id="OQR73594.1"/>
    </source>
</evidence>
<evidence type="ECO:0000259" key="6">
    <source>
        <dbReference type="PROSITE" id="PS50261"/>
    </source>
</evidence>
<comment type="subcellular location">
    <subcellularLocation>
        <location evidence="1">Membrane</location>
        <topology evidence="1">Multi-pass membrane protein</topology>
    </subcellularLocation>
</comment>
<dbReference type="GO" id="GO:0007166">
    <property type="term" value="P:cell surface receptor signaling pathway"/>
    <property type="evidence" value="ECO:0007669"/>
    <property type="project" value="InterPro"/>
</dbReference>
<organism evidence="7 8">
    <name type="scientific">Tropilaelaps mercedesae</name>
    <dbReference type="NCBI Taxonomy" id="418985"/>
    <lineage>
        <taxon>Eukaryota</taxon>
        <taxon>Metazoa</taxon>
        <taxon>Ecdysozoa</taxon>
        <taxon>Arthropoda</taxon>
        <taxon>Chelicerata</taxon>
        <taxon>Arachnida</taxon>
        <taxon>Acari</taxon>
        <taxon>Parasitiformes</taxon>
        <taxon>Mesostigmata</taxon>
        <taxon>Gamasina</taxon>
        <taxon>Dermanyssoidea</taxon>
        <taxon>Laelapidae</taxon>
        <taxon>Tropilaelaps</taxon>
    </lineage>
</organism>
<feature type="transmembrane region" description="Helical" evidence="5">
    <location>
        <begin position="108"/>
        <end position="131"/>
    </location>
</feature>
<dbReference type="PROSITE" id="PS50261">
    <property type="entry name" value="G_PROTEIN_RECEP_F2_4"/>
    <property type="match status" value="1"/>
</dbReference>
<dbReference type="InParanoid" id="A0A1V9XJ73"/>
<dbReference type="Gene3D" id="1.20.1070.10">
    <property type="entry name" value="Rhodopsin 7-helix transmembrane proteins"/>
    <property type="match status" value="1"/>
</dbReference>
<dbReference type="InterPro" id="IPR050332">
    <property type="entry name" value="GPCR_2"/>
</dbReference>
<dbReference type="STRING" id="418985.A0A1V9XJ73"/>
<evidence type="ECO:0000256" key="1">
    <source>
        <dbReference type="ARBA" id="ARBA00004141"/>
    </source>
</evidence>
<dbReference type="EMBL" id="MNPL01009673">
    <property type="protein sequence ID" value="OQR73594.1"/>
    <property type="molecule type" value="Genomic_DNA"/>
</dbReference>
<evidence type="ECO:0000256" key="2">
    <source>
        <dbReference type="ARBA" id="ARBA00022692"/>
    </source>
</evidence>
<keyword evidence="7" id="KW-0675">Receptor</keyword>
<evidence type="ECO:0000313" key="8">
    <source>
        <dbReference type="Proteomes" id="UP000192247"/>
    </source>
</evidence>
<accession>A0A1V9XJ73</accession>
<dbReference type="GO" id="GO:0017046">
    <property type="term" value="F:peptide hormone binding"/>
    <property type="evidence" value="ECO:0007669"/>
    <property type="project" value="TreeGrafter"/>
</dbReference>
<dbReference type="PRINTS" id="PR00249">
    <property type="entry name" value="GPCRSECRETIN"/>
</dbReference>
<dbReference type="Proteomes" id="UP000192247">
    <property type="component" value="Unassembled WGS sequence"/>
</dbReference>
<comment type="caution">
    <text evidence="7">The sequence shown here is derived from an EMBL/GenBank/DDBJ whole genome shotgun (WGS) entry which is preliminary data.</text>
</comment>
<evidence type="ECO:0000256" key="3">
    <source>
        <dbReference type="ARBA" id="ARBA00022989"/>
    </source>
</evidence>
<dbReference type="InterPro" id="IPR000832">
    <property type="entry name" value="GPCR_2_secretin-like"/>
</dbReference>
<dbReference type="AlphaFoldDB" id="A0A1V9XJ73"/>
<feature type="transmembrane region" description="Helical" evidence="5">
    <location>
        <begin position="72"/>
        <end position="96"/>
    </location>
</feature>
<protein>
    <submittedName>
        <fullName evidence="7">Secretin receptor-like</fullName>
    </submittedName>
</protein>
<reference evidence="7 8" key="1">
    <citation type="journal article" date="2017" name="Gigascience">
        <title>Draft genome of the honey bee ectoparasitic mite, Tropilaelaps mercedesae, is shaped by the parasitic life history.</title>
        <authorList>
            <person name="Dong X."/>
            <person name="Armstrong S.D."/>
            <person name="Xia D."/>
            <person name="Makepeace B.L."/>
            <person name="Darby A.C."/>
            <person name="Kadowaki T."/>
        </authorList>
    </citation>
    <scope>NUCLEOTIDE SEQUENCE [LARGE SCALE GENOMIC DNA]</scope>
    <source>
        <strain evidence="7">Wuxi-XJTLU</strain>
    </source>
</reference>
<feature type="domain" description="G-protein coupled receptors family 2 profile 2" evidence="6">
    <location>
        <begin position="30"/>
        <end position="132"/>
    </location>
</feature>
<keyword evidence="2 5" id="KW-0812">Transmembrane</keyword>
<evidence type="ECO:0000256" key="4">
    <source>
        <dbReference type="ARBA" id="ARBA00023136"/>
    </source>
</evidence>
<name>A0A1V9XJ73_9ACAR</name>
<gene>
    <name evidence="7" type="ORF">BIW11_01117</name>
</gene>
<dbReference type="OrthoDB" id="16753at2759"/>
<dbReference type="PROSITE" id="PS00650">
    <property type="entry name" value="G_PROTEIN_RECEP_F2_2"/>
    <property type="match status" value="1"/>
</dbReference>
<dbReference type="GO" id="GO:0007188">
    <property type="term" value="P:adenylate cyclase-modulating G protein-coupled receptor signaling pathway"/>
    <property type="evidence" value="ECO:0007669"/>
    <property type="project" value="TreeGrafter"/>
</dbReference>
<keyword evidence="4 5" id="KW-0472">Membrane</keyword>
<keyword evidence="8" id="KW-1185">Reference proteome</keyword>